<reference evidence="4" key="1">
    <citation type="journal article" date="2021" name="PeerJ">
        <title>Extensive microbial diversity within the chicken gut microbiome revealed by metagenomics and culture.</title>
        <authorList>
            <person name="Gilroy R."/>
            <person name="Ravi A."/>
            <person name="Getino M."/>
            <person name="Pursley I."/>
            <person name="Horton D.L."/>
            <person name="Alikhan N.F."/>
            <person name="Baker D."/>
            <person name="Gharbi K."/>
            <person name="Hall N."/>
            <person name="Watson M."/>
            <person name="Adriaenssens E.M."/>
            <person name="Foster-Nyarko E."/>
            <person name="Jarju S."/>
            <person name="Secka A."/>
            <person name="Antonio M."/>
            <person name="Oren A."/>
            <person name="Chaudhuri R.R."/>
            <person name="La Ragione R."/>
            <person name="Hildebrand F."/>
            <person name="Pallen M.J."/>
        </authorList>
    </citation>
    <scope>NUCLEOTIDE SEQUENCE</scope>
    <source>
        <strain evidence="4">CHK124-7917</strain>
    </source>
</reference>
<dbReference type="Pfam" id="PF01478">
    <property type="entry name" value="Peptidase_A24"/>
    <property type="match status" value="1"/>
</dbReference>
<feature type="transmembrane region" description="Helical" evidence="1">
    <location>
        <begin position="58"/>
        <end position="85"/>
    </location>
</feature>
<reference evidence="4" key="2">
    <citation type="submission" date="2021-09" db="EMBL/GenBank/DDBJ databases">
        <authorList>
            <person name="Gilroy R."/>
        </authorList>
    </citation>
    <scope>NUCLEOTIDE SEQUENCE</scope>
    <source>
        <strain evidence="4">CHK124-7917</strain>
    </source>
</reference>
<proteinExistence type="predicted"/>
<evidence type="ECO:0000256" key="1">
    <source>
        <dbReference type="SAM" id="Phobius"/>
    </source>
</evidence>
<comment type="caution">
    <text evidence="4">The sequence shown here is derived from an EMBL/GenBank/DDBJ whole genome shotgun (WGS) entry which is preliminary data.</text>
</comment>
<dbReference type="GO" id="GO:0004190">
    <property type="term" value="F:aspartic-type endopeptidase activity"/>
    <property type="evidence" value="ECO:0007669"/>
    <property type="project" value="UniProtKB-EC"/>
</dbReference>
<feature type="chain" id="PRO_5039432724" evidence="2">
    <location>
        <begin position="18"/>
        <end position="172"/>
    </location>
</feature>
<protein>
    <submittedName>
        <fullName evidence="4">Prepilin peptidase</fullName>
        <ecNumber evidence="4">3.4.23.43</ecNumber>
    </submittedName>
</protein>
<feature type="domain" description="Prepilin type IV endopeptidase peptidase" evidence="3">
    <location>
        <begin position="15"/>
        <end position="125"/>
    </location>
</feature>
<dbReference type="RefSeq" id="WP_273446835.1">
    <property type="nucleotide sequence ID" value="NZ_CALUGK010000006.1"/>
</dbReference>
<sequence length="172" mass="16405">MALVGMVVWVASCAALAAALGLAAAEDLARRVIPNGCVVAVAASGLAAALSRAAGGEAAALAAAPAGALATLSVMFAAALVSWRVRGAPGVGGGDIKLLAAAGVWLGPVWGLACVALSCAAALALWATVLLARRVAAGGARRGRGAVACVPLAPGIAAATLGIVLLGLPWQA</sequence>
<dbReference type="EC" id="3.4.23.43" evidence="4"/>
<dbReference type="Gene3D" id="1.20.120.1220">
    <property type="match status" value="1"/>
</dbReference>
<evidence type="ECO:0000259" key="3">
    <source>
        <dbReference type="Pfam" id="PF01478"/>
    </source>
</evidence>
<keyword evidence="1" id="KW-0472">Membrane</keyword>
<keyword evidence="4" id="KW-0378">Hydrolase</keyword>
<evidence type="ECO:0000256" key="2">
    <source>
        <dbReference type="SAM" id="SignalP"/>
    </source>
</evidence>
<gene>
    <name evidence="4" type="ORF">K8U72_05715</name>
</gene>
<keyword evidence="2" id="KW-0732">Signal</keyword>
<keyword evidence="1" id="KW-1133">Transmembrane helix</keyword>
<feature type="transmembrane region" description="Helical" evidence="1">
    <location>
        <begin position="33"/>
        <end position="51"/>
    </location>
</feature>
<evidence type="ECO:0000313" key="4">
    <source>
        <dbReference type="EMBL" id="HJF45266.1"/>
    </source>
</evidence>
<dbReference type="GO" id="GO:0016020">
    <property type="term" value="C:membrane"/>
    <property type="evidence" value="ECO:0007669"/>
    <property type="project" value="InterPro"/>
</dbReference>
<accession>A0A921KMX8</accession>
<dbReference type="AlphaFoldDB" id="A0A921KMX8"/>
<name>A0A921KMX8_9ACTN</name>
<dbReference type="Proteomes" id="UP000697330">
    <property type="component" value="Unassembled WGS sequence"/>
</dbReference>
<feature type="transmembrane region" description="Helical" evidence="1">
    <location>
        <begin position="105"/>
        <end position="132"/>
    </location>
</feature>
<evidence type="ECO:0000313" key="5">
    <source>
        <dbReference type="Proteomes" id="UP000697330"/>
    </source>
</evidence>
<dbReference type="InterPro" id="IPR000045">
    <property type="entry name" value="Prepilin_IV_endopep_pep"/>
</dbReference>
<feature type="signal peptide" evidence="2">
    <location>
        <begin position="1"/>
        <end position="17"/>
    </location>
</feature>
<dbReference type="EMBL" id="DYWQ01000088">
    <property type="protein sequence ID" value="HJF45266.1"/>
    <property type="molecule type" value="Genomic_DNA"/>
</dbReference>
<keyword evidence="1" id="KW-0812">Transmembrane</keyword>
<feature type="transmembrane region" description="Helical" evidence="1">
    <location>
        <begin position="144"/>
        <end position="168"/>
    </location>
</feature>
<organism evidence="4 5">
    <name type="scientific">Thermophilibacter provencensis</name>
    <dbReference type="NCBI Taxonomy" id="1852386"/>
    <lineage>
        <taxon>Bacteria</taxon>
        <taxon>Bacillati</taxon>
        <taxon>Actinomycetota</taxon>
        <taxon>Coriobacteriia</taxon>
        <taxon>Coriobacteriales</taxon>
        <taxon>Atopobiaceae</taxon>
        <taxon>Thermophilibacter</taxon>
    </lineage>
</organism>